<reference evidence="6" key="1">
    <citation type="journal article" date="2019" name="Int. J. Syst. Evol. Microbiol.">
        <title>The Global Catalogue of Microorganisms (GCM) 10K type strain sequencing project: providing services to taxonomists for standard genome sequencing and annotation.</title>
        <authorList>
            <consortium name="The Broad Institute Genomics Platform"/>
            <consortium name="The Broad Institute Genome Sequencing Center for Infectious Disease"/>
            <person name="Wu L."/>
            <person name="Ma J."/>
        </authorList>
    </citation>
    <scope>NUCLEOTIDE SEQUENCE [LARGE SCALE GENOMIC DNA]</scope>
    <source>
        <strain evidence="6">CCUG 61696</strain>
    </source>
</reference>
<gene>
    <name evidence="5" type="ORF">ACFQ4O_02290</name>
</gene>
<evidence type="ECO:0000313" key="6">
    <source>
        <dbReference type="Proteomes" id="UP001597171"/>
    </source>
</evidence>
<dbReference type="SMART" id="SM00342">
    <property type="entry name" value="HTH_ARAC"/>
    <property type="match status" value="1"/>
</dbReference>
<evidence type="ECO:0000313" key="5">
    <source>
        <dbReference type="EMBL" id="MFD1330822.1"/>
    </source>
</evidence>
<evidence type="ECO:0000256" key="2">
    <source>
        <dbReference type="ARBA" id="ARBA00023125"/>
    </source>
</evidence>
<keyword evidence="3" id="KW-0804">Transcription</keyword>
<dbReference type="Proteomes" id="UP001597171">
    <property type="component" value="Unassembled WGS sequence"/>
</dbReference>
<dbReference type="PROSITE" id="PS01124">
    <property type="entry name" value="HTH_ARAC_FAMILY_2"/>
    <property type="match status" value="1"/>
</dbReference>
<dbReference type="InterPro" id="IPR050204">
    <property type="entry name" value="AraC_XylS_family_regulators"/>
</dbReference>
<dbReference type="InterPro" id="IPR009057">
    <property type="entry name" value="Homeodomain-like_sf"/>
</dbReference>
<dbReference type="InterPro" id="IPR020449">
    <property type="entry name" value="Tscrpt_reg_AraC-type_HTH"/>
</dbReference>
<dbReference type="InterPro" id="IPR018062">
    <property type="entry name" value="HTH_AraC-typ_CS"/>
</dbReference>
<comment type="caution">
    <text evidence="5">The sequence shown here is derived from an EMBL/GenBank/DDBJ whole genome shotgun (WGS) entry which is preliminary data.</text>
</comment>
<dbReference type="Gene3D" id="1.10.10.60">
    <property type="entry name" value="Homeodomain-like"/>
    <property type="match status" value="1"/>
</dbReference>
<proteinExistence type="predicted"/>
<keyword evidence="2" id="KW-0238">DNA-binding</keyword>
<accession>A0ABW3Z3M8</accession>
<evidence type="ECO:0000256" key="1">
    <source>
        <dbReference type="ARBA" id="ARBA00023015"/>
    </source>
</evidence>
<keyword evidence="1" id="KW-0805">Transcription regulation</keyword>
<dbReference type="PRINTS" id="PR00032">
    <property type="entry name" value="HTHARAC"/>
</dbReference>
<dbReference type="PANTHER" id="PTHR46796:SF6">
    <property type="entry name" value="ARAC SUBFAMILY"/>
    <property type="match status" value="1"/>
</dbReference>
<dbReference type="InterPro" id="IPR018060">
    <property type="entry name" value="HTH_AraC"/>
</dbReference>
<dbReference type="RefSeq" id="WP_378774018.1">
    <property type="nucleotide sequence ID" value="NZ_JBHTMX010000006.1"/>
</dbReference>
<organism evidence="5 6">
    <name type="scientific">Methylopila musalis</name>
    <dbReference type="NCBI Taxonomy" id="1134781"/>
    <lineage>
        <taxon>Bacteria</taxon>
        <taxon>Pseudomonadati</taxon>
        <taxon>Pseudomonadota</taxon>
        <taxon>Alphaproteobacteria</taxon>
        <taxon>Hyphomicrobiales</taxon>
        <taxon>Methylopilaceae</taxon>
        <taxon>Methylopila</taxon>
    </lineage>
</organism>
<dbReference type="SUPFAM" id="SSF46689">
    <property type="entry name" value="Homeodomain-like"/>
    <property type="match status" value="1"/>
</dbReference>
<dbReference type="PROSITE" id="PS00041">
    <property type="entry name" value="HTH_ARAC_FAMILY_1"/>
    <property type="match status" value="1"/>
</dbReference>
<evidence type="ECO:0000256" key="3">
    <source>
        <dbReference type="ARBA" id="ARBA00023163"/>
    </source>
</evidence>
<dbReference type="Pfam" id="PF12833">
    <property type="entry name" value="HTH_18"/>
    <property type="match status" value="1"/>
</dbReference>
<keyword evidence="6" id="KW-1185">Reference proteome</keyword>
<dbReference type="EMBL" id="JBHTMX010000006">
    <property type="protein sequence ID" value="MFD1330822.1"/>
    <property type="molecule type" value="Genomic_DNA"/>
</dbReference>
<feature type="domain" description="HTH araC/xylS-type" evidence="4">
    <location>
        <begin position="211"/>
        <end position="311"/>
    </location>
</feature>
<sequence>MEQFETTGARTFGDTDLSGHQGERICGAILQDMFGAGTRVLPDGPRPGVRGLFWSDQALSLATFYFPQGAVQLATCGATDASVVILRAMNGPAIVRQTRRTVAAETADYLFVSTREPLEIQLPEGGRLDCACLPAHAPGVATAPIADLLMRTLPHDFLPLQLLTSYAGYLLRRAPRDPREASLMVAHFYALLPLVADVSGESPADAPGRANAVKARIERGLTDAALSLADIAADEGVTCRTVQKLFSREGTTFSRYVLERRLERAKAEIMLSPIGVPINRIAYDVGFNDLSYFNRTFRKRYGLSPSDLRRTATPSRQAFRAG</sequence>
<name>A0ABW3Z3M8_9HYPH</name>
<dbReference type="PANTHER" id="PTHR46796">
    <property type="entry name" value="HTH-TYPE TRANSCRIPTIONAL ACTIVATOR RHAS-RELATED"/>
    <property type="match status" value="1"/>
</dbReference>
<protein>
    <submittedName>
        <fullName evidence="5">Helix-turn-helix transcriptional regulator</fullName>
    </submittedName>
</protein>
<evidence type="ECO:0000259" key="4">
    <source>
        <dbReference type="PROSITE" id="PS01124"/>
    </source>
</evidence>